<keyword evidence="2" id="KW-0813">Transport</keyword>
<feature type="transmembrane region" description="Helical" evidence="9">
    <location>
        <begin position="223"/>
        <end position="245"/>
    </location>
</feature>
<organism evidence="10 11">
    <name type="scientific">Sneathiella sedimenti</name>
    <dbReference type="NCBI Taxonomy" id="2816034"/>
    <lineage>
        <taxon>Bacteria</taxon>
        <taxon>Pseudomonadati</taxon>
        <taxon>Pseudomonadota</taxon>
        <taxon>Alphaproteobacteria</taxon>
        <taxon>Sneathiellales</taxon>
        <taxon>Sneathiellaceae</taxon>
        <taxon>Sneathiella</taxon>
    </lineage>
</organism>
<comment type="caution">
    <text evidence="10">The sequence shown here is derived from an EMBL/GenBank/DDBJ whole genome shotgun (WGS) entry which is preliminary data.</text>
</comment>
<dbReference type="Proteomes" id="UP000664761">
    <property type="component" value="Unassembled WGS sequence"/>
</dbReference>
<dbReference type="RefSeq" id="WP_207042382.1">
    <property type="nucleotide sequence ID" value="NZ_JAFLNC010000001.1"/>
</dbReference>
<evidence type="ECO:0000256" key="5">
    <source>
        <dbReference type="ARBA" id="ARBA00022970"/>
    </source>
</evidence>
<evidence type="ECO:0000256" key="2">
    <source>
        <dbReference type="ARBA" id="ARBA00022448"/>
    </source>
</evidence>
<feature type="transmembrane region" description="Helical" evidence="9">
    <location>
        <begin position="104"/>
        <end position="123"/>
    </location>
</feature>
<accession>A0ABS3F2G9</accession>
<feature type="transmembrane region" description="Helical" evidence="9">
    <location>
        <begin position="275"/>
        <end position="292"/>
    </location>
</feature>
<keyword evidence="6 9" id="KW-1133">Transmembrane helix</keyword>
<gene>
    <name evidence="10" type="ORF">J0X12_03680</name>
</gene>
<dbReference type="PANTHER" id="PTHR11795:SF445">
    <property type="entry name" value="AMINO ACID ABC TRANSPORTER PERMEASE PROTEIN"/>
    <property type="match status" value="1"/>
</dbReference>
<evidence type="ECO:0000256" key="6">
    <source>
        <dbReference type="ARBA" id="ARBA00022989"/>
    </source>
</evidence>
<name>A0ABS3F2G9_9PROT</name>
<keyword evidence="4 9" id="KW-0812">Transmembrane</keyword>
<feature type="transmembrane region" description="Helical" evidence="9">
    <location>
        <begin position="154"/>
        <end position="173"/>
    </location>
</feature>
<feature type="transmembrane region" description="Helical" evidence="9">
    <location>
        <begin position="12"/>
        <end position="32"/>
    </location>
</feature>
<keyword evidence="7 9" id="KW-0472">Membrane</keyword>
<feature type="transmembrane region" description="Helical" evidence="9">
    <location>
        <begin position="252"/>
        <end position="269"/>
    </location>
</feature>
<comment type="subcellular location">
    <subcellularLocation>
        <location evidence="1">Cell membrane</location>
        <topology evidence="1">Multi-pass membrane protein</topology>
    </subcellularLocation>
</comment>
<evidence type="ECO:0000313" key="11">
    <source>
        <dbReference type="Proteomes" id="UP000664761"/>
    </source>
</evidence>
<dbReference type="CDD" id="cd06582">
    <property type="entry name" value="TM_PBP1_LivH_like"/>
    <property type="match status" value="1"/>
</dbReference>
<keyword evidence="5" id="KW-0029">Amino-acid transport</keyword>
<dbReference type="Pfam" id="PF02653">
    <property type="entry name" value="BPD_transp_2"/>
    <property type="match status" value="1"/>
</dbReference>
<evidence type="ECO:0000256" key="9">
    <source>
        <dbReference type="SAM" id="Phobius"/>
    </source>
</evidence>
<feature type="transmembrane region" description="Helical" evidence="9">
    <location>
        <begin position="194"/>
        <end position="217"/>
    </location>
</feature>
<sequence length="301" mass="32738">MSLLYALQQLMNAVQVTAIYALLSVAFVLFYGVTNRLNLAFGAIAMWAAYVTILMISLLEGVTFWPLLLVVMAGMGIALANSALLGFSLHHLALRHLVNRRPQAMLIATVAIAITLEEIMRLINSSRELWQRPFFSDPIRLIESQSFPIQVTPLQIAAVLVAFCVVGLLIMLVKWNRFGIYWRACSEDLPMAALCGVNIPLILAASFILASLCAALAGSLIAMLYGSASFVMGTVIGLKTMFIAVIGGLRSLSGAVLASALLALFETYWSAYLDLAYRDVAAFCILTLVLVLKPEGMRART</sequence>
<reference evidence="10 11" key="1">
    <citation type="submission" date="2021-03" db="EMBL/GenBank/DDBJ databases">
        <title>Sneathiella sp. CAU 1612 isolated from Kang Won-do.</title>
        <authorList>
            <person name="Kim W."/>
        </authorList>
    </citation>
    <scope>NUCLEOTIDE SEQUENCE [LARGE SCALE GENOMIC DNA]</scope>
    <source>
        <strain evidence="10 11">CAU 1612</strain>
    </source>
</reference>
<evidence type="ECO:0000256" key="3">
    <source>
        <dbReference type="ARBA" id="ARBA00022475"/>
    </source>
</evidence>
<feature type="transmembrane region" description="Helical" evidence="9">
    <location>
        <begin position="39"/>
        <end position="59"/>
    </location>
</feature>
<dbReference type="EMBL" id="JAFLNC010000001">
    <property type="protein sequence ID" value="MBO0332699.1"/>
    <property type="molecule type" value="Genomic_DNA"/>
</dbReference>
<comment type="similarity">
    <text evidence="8">Belongs to the binding-protein-dependent transport system permease family. LivHM subfamily.</text>
</comment>
<proteinExistence type="inferred from homology"/>
<evidence type="ECO:0000256" key="7">
    <source>
        <dbReference type="ARBA" id="ARBA00023136"/>
    </source>
</evidence>
<keyword evidence="11" id="KW-1185">Reference proteome</keyword>
<evidence type="ECO:0000256" key="4">
    <source>
        <dbReference type="ARBA" id="ARBA00022692"/>
    </source>
</evidence>
<feature type="transmembrane region" description="Helical" evidence="9">
    <location>
        <begin position="65"/>
        <end position="92"/>
    </location>
</feature>
<dbReference type="PANTHER" id="PTHR11795">
    <property type="entry name" value="BRANCHED-CHAIN AMINO ACID TRANSPORT SYSTEM PERMEASE PROTEIN LIVH"/>
    <property type="match status" value="1"/>
</dbReference>
<protein>
    <submittedName>
        <fullName evidence="10">Branched-chain amino acid ABC transporter permease</fullName>
    </submittedName>
</protein>
<evidence type="ECO:0000256" key="1">
    <source>
        <dbReference type="ARBA" id="ARBA00004651"/>
    </source>
</evidence>
<dbReference type="InterPro" id="IPR052157">
    <property type="entry name" value="BCAA_transport_permease"/>
</dbReference>
<evidence type="ECO:0000313" key="10">
    <source>
        <dbReference type="EMBL" id="MBO0332699.1"/>
    </source>
</evidence>
<evidence type="ECO:0000256" key="8">
    <source>
        <dbReference type="ARBA" id="ARBA00037998"/>
    </source>
</evidence>
<keyword evidence="3" id="KW-1003">Cell membrane</keyword>
<dbReference type="InterPro" id="IPR001851">
    <property type="entry name" value="ABC_transp_permease"/>
</dbReference>